<proteinExistence type="predicted"/>
<accession>A0A2R6WEJ2</accession>
<evidence type="ECO:0000313" key="3">
    <source>
        <dbReference type="Proteomes" id="UP000244005"/>
    </source>
</evidence>
<name>A0A2R6WEJ2_MARPO</name>
<feature type="compositionally biased region" description="Basic and acidic residues" evidence="1">
    <location>
        <begin position="75"/>
        <end position="91"/>
    </location>
</feature>
<sequence length="139" mass="15702">MRGGEGRGWGCFLALAPVSAYLTDRRGGAYLRTWGSRRAIGREARRHREGIDLRRDIQAGRREAEAGRGASPGWRLEEGEASRRESRLEVSRRRRVASREACQGLERGTGNNNVPKRAARKSQSHEWDRSQERDMKASG</sequence>
<evidence type="ECO:0000256" key="1">
    <source>
        <dbReference type="SAM" id="MobiDB-lite"/>
    </source>
</evidence>
<dbReference type="Gramene" id="Mp4g21090.1">
    <property type="protein sequence ID" value="Mp4g21090.1.cds1"/>
    <property type="gene ID" value="Mp4g21090"/>
</dbReference>
<dbReference type="EMBL" id="KZ772773">
    <property type="protein sequence ID" value="PTQ32264.1"/>
    <property type="molecule type" value="Genomic_DNA"/>
</dbReference>
<dbReference type="AlphaFoldDB" id="A0A2R6WEJ2"/>
<gene>
    <name evidence="2" type="ORF">MARPO_0101s0055</name>
</gene>
<evidence type="ECO:0000313" key="2">
    <source>
        <dbReference type="EMBL" id="PTQ32264.1"/>
    </source>
</evidence>
<protein>
    <submittedName>
        <fullName evidence="2">Uncharacterized protein</fullName>
    </submittedName>
</protein>
<keyword evidence="3" id="KW-1185">Reference proteome</keyword>
<reference evidence="3" key="1">
    <citation type="journal article" date="2017" name="Cell">
        <title>Insights into land plant evolution garnered from the Marchantia polymorpha genome.</title>
        <authorList>
            <person name="Bowman J.L."/>
            <person name="Kohchi T."/>
            <person name="Yamato K.T."/>
            <person name="Jenkins J."/>
            <person name="Shu S."/>
            <person name="Ishizaki K."/>
            <person name="Yamaoka S."/>
            <person name="Nishihama R."/>
            <person name="Nakamura Y."/>
            <person name="Berger F."/>
            <person name="Adam C."/>
            <person name="Aki S.S."/>
            <person name="Althoff F."/>
            <person name="Araki T."/>
            <person name="Arteaga-Vazquez M.A."/>
            <person name="Balasubrmanian S."/>
            <person name="Barry K."/>
            <person name="Bauer D."/>
            <person name="Boehm C.R."/>
            <person name="Briginshaw L."/>
            <person name="Caballero-Perez J."/>
            <person name="Catarino B."/>
            <person name="Chen F."/>
            <person name="Chiyoda S."/>
            <person name="Chovatia M."/>
            <person name="Davies K.M."/>
            <person name="Delmans M."/>
            <person name="Demura T."/>
            <person name="Dierschke T."/>
            <person name="Dolan L."/>
            <person name="Dorantes-Acosta A.E."/>
            <person name="Eklund D.M."/>
            <person name="Florent S.N."/>
            <person name="Flores-Sandoval E."/>
            <person name="Fujiyama A."/>
            <person name="Fukuzawa H."/>
            <person name="Galik B."/>
            <person name="Grimanelli D."/>
            <person name="Grimwood J."/>
            <person name="Grossniklaus U."/>
            <person name="Hamada T."/>
            <person name="Haseloff J."/>
            <person name="Hetherington A.J."/>
            <person name="Higo A."/>
            <person name="Hirakawa Y."/>
            <person name="Hundley H.N."/>
            <person name="Ikeda Y."/>
            <person name="Inoue K."/>
            <person name="Inoue S.I."/>
            <person name="Ishida S."/>
            <person name="Jia Q."/>
            <person name="Kakita M."/>
            <person name="Kanazawa T."/>
            <person name="Kawai Y."/>
            <person name="Kawashima T."/>
            <person name="Kennedy M."/>
            <person name="Kinose K."/>
            <person name="Kinoshita T."/>
            <person name="Kohara Y."/>
            <person name="Koide E."/>
            <person name="Komatsu K."/>
            <person name="Kopischke S."/>
            <person name="Kubo M."/>
            <person name="Kyozuka J."/>
            <person name="Lagercrantz U."/>
            <person name="Lin S.S."/>
            <person name="Lindquist E."/>
            <person name="Lipzen A.M."/>
            <person name="Lu C.W."/>
            <person name="De Luna E."/>
            <person name="Martienssen R.A."/>
            <person name="Minamino N."/>
            <person name="Mizutani M."/>
            <person name="Mizutani M."/>
            <person name="Mochizuki N."/>
            <person name="Monte I."/>
            <person name="Mosher R."/>
            <person name="Nagasaki H."/>
            <person name="Nakagami H."/>
            <person name="Naramoto S."/>
            <person name="Nishitani K."/>
            <person name="Ohtani M."/>
            <person name="Okamoto T."/>
            <person name="Okumura M."/>
            <person name="Phillips J."/>
            <person name="Pollak B."/>
            <person name="Reinders A."/>
            <person name="Rovekamp M."/>
            <person name="Sano R."/>
            <person name="Sawa S."/>
            <person name="Schmid M.W."/>
            <person name="Shirakawa M."/>
            <person name="Solano R."/>
            <person name="Spunde A."/>
            <person name="Suetsugu N."/>
            <person name="Sugano S."/>
            <person name="Sugiyama A."/>
            <person name="Sun R."/>
            <person name="Suzuki Y."/>
            <person name="Takenaka M."/>
            <person name="Takezawa D."/>
            <person name="Tomogane H."/>
            <person name="Tsuzuki M."/>
            <person name="Ueda T."/>
            <person name="Umeda M."/>
            <person name="Ward J.M."/>
            <person name="Watanabe Y."/>
            <person name="Yazaki K."/>
            <person name="Yokoyama R."/>
            <person name="Yoshitake Y."/>
            <person name="Yotsui I."/>
            <person name="Zachgo S."/>
            <person name="Schmutz J."/>
        </authorList>
    </citation>
    <scope>NUCLEOTIDE SEQUENCE [LARGE SCALE GENOMIC DNA]</scope>
    <source>
        <strain evidence="3">Tak-1</strain>
    </source>
</reference>
<dbReference type="Proteomes" id="UP000244005">
    <property type="component" value="Unassembled WGS sequence"/>
</dbReference>
<organism evidence="2 3">
    <name type="scientific">Marchantia polymorpha</name>
    <name type="common">Common liverwort</name>
    <name type="synonym">Marchantia aquatica</name>
    <dbReference type="NCBI Taxonomy" id="3197"/>
    <lineage>
        <taxon>Eukaryota</taxon>
        <taxon>Viridiplantae</taxon>
        <taxon>Streptophyta</taxon>
        <taxon>Embryophyta</taxon>
        <taxon>Marchantiophyta</taxon>
        <taxon>Marchantiopsida</taxon>
        <taxon>Marchantiidae</taxon>
        <taxon>Marchantiales</taxon>
        <taxon>Marchantiaceae</taxon>
        <taxon>Marchantia</taxon>
    </lineage>
</organism>
<feature type="compositionally biased region" description="Basic and acidic residues" evidence="1">
    <location>
        <begin position="55"/>
        <end position="66"/>
    </location>
</feature>
<feature type="compositionally biased region" description="Basic and acidic residues" evidence="1">
    <location>
        <begin position="123"/>
        <end position="139"/>
    </location>
</feature>
<feature type="region of interest" description="Disordered" evidence="1">
    <location>
        <begin position="55"/>
        <end position="139"/>
    </location>
</feature>